<name>A0A3B0WWL0_9ZZZZ</name>
<keyword evidence="1" id="KW-0472">Membrane</keyword>
<keyword evidence="1" id="KW-0812">Transmembrane</keyword>
<evidence type="ECO:0008006" key="3">
    <source>
        <dbReference type="Google" id="ProtNLM"/>
    </source>
</evidence>
<gene>
    <name evidence="2" type="ORF">MNBD_GAMMA07-642</name>
</gene>
<feature type="transmembrane region" description="Helical" evidence="1">
    <location>
        <begin position="6"/>
        <end position="23"/>
    </location>
</feature>
<organism evidence="2">
    <name type="scientific">hydrothermal vent metagenome</name>
    <dbReference type="NCBI Taxonomy" id="652676"/>
    <lineage>
        <taxon>unclassified sequences</taxon>
        <taxon>metagenomes</taxon>
        <taxon>ecological metagenomes</taxon>
    </lineage>
</organism>
<evidence type="ECO:0000256" key="1">
    <source>
        <dbReference type="SAM" id="Phobius"/>
    </source>
</evidence>
<sequence length="282" mass="31994">MNSRILVNLGLFIFLALAITFFINQKNKPHDIQYLSSLKIDTITDIEIPRPKGRSIKFRKNKQGVWIMLTPFLIKAHPFRIQTLLNLAQLPIKKSHAIDTLNLADYALSPPRARIKFNNTEIAFGKINPMNNQRYLLAENKMALAQEQIYPLVSAQAVSFINLALLPDGIKITRIQSPVINIQKTRDGKWNSTGKHILNADQIQELLQNWLSAQAFAVHKYMPRKNLGKLKISDNKSTITYEITENDSVLILAVPNIGIEYHLDISLKQLLFAHVEQAAPNA</sequence>
<reference evidence="2" key="1">
    <citation type="submission" date="2018-06" db="EMBL/GenBank/DDBJ databases">
        <authorList>
            <person name="Zhirakovskaya E."/>
        </authorList>
    </citation>
    <scope>NUCLEOTIDE SEQUENCE</scope>
</reference>
<dbReference type="EMBL" id="UOFF01000031">
    <property type="protein sequence ID" value="VAW53579.1"/>
    <property type="molecule type" value="Genomic_DNA"/>
</dbReference>
<accession>A0A3B0WWL0</accession>
<proteinExistence type="predicted"/>
<keyword evidence="1" id="KW-1133">Transmembrane helix</keyword>
<evidence type="ECO:0000313" key="2">
    <source>
        <dbReference type="EMBL" id="VAW53579.1"/>
    </source>
</evidence>
<protein>
    <recommendedName>
        <fullName evidence="3">DUF4340 domain-containing protein</fullName>
    </recommendedName>
</protein>
<dbReference type="AlphaFoldDB" id="A0A3B0WWL0"/>